<dbReference type="GeneID" id="90609328"/>
<protein>
    <submittedName>
        <fullName evidence="2">Adenylyl cyclase</fullName>
    </submittedName>
</protein>
<gene>
    <name evidence="2" type="ORF">CEE69_14630</name>
</gene>
<organism evidence="2 3">
    <name type="scientific">Rhodopirellula bahusiensis</name>
    <dbReference type="NCBI Taxonomy" id="2014065"/>
    <lineage>
        <taxon>Bacteria</taxon>
        <taxon>Pseudomonadati</taxon>
        <taxon>Planctomycetota</taxon>
        <taxon>Planctomycetia</taxon>
        <taxon>Pirellulales</taxon>
        <taxon>Pirellulaceae</taxon>
        <taxon>Rhodopirellula</taxon>
    </lineage>
</organism>
<dbReference type="PANTHER" id="PTHR21028">
    <property type="entry name" value="SI:CH211-156B7.4"/>
    <property type="match status" value="1"/>
</dbReference>
<keyword evidence="3" id="KW-1185">Reference proteome</keyword>
<evidence type="ECO:0000313" key="3">
    <source>
        <dbReference type="Proteomes" id="UP000225740"/>
    </source>
</evidence>
<accession>A0A2G1W6I4</accession>
<feature type="domain" description="CYTH" evidence="1">
    <location>
        <begin position="1"/>
        <end position="184"/>
    </location>
</feature>
<dbReference type="EMBL" id="NIZW01000010">
    <property type="protein sequence ID" value="PHQ34637.1"/>
    <property type="molecule type" value="Genomic_DNA"/>
</dbReference>
<dbReference type="PROSITE" id="PS51707">
    <property type="entry name" value="CYTH"/>
    <property type="match status" value="1"/>
</dbReference>
<sequence length="188" mass="21262">MFEIELKFRVANVSELRERLAENDAVLVSENENQDTYYNHPSRDFAESGEALRVRRIDGTPLVTYKGSKRPGAVKAREELEWRLDPGDPTGDSMETLFDRLGFHKVATVIKRRETFHLGSSDPMTVTIDRVDGLGEFAEIERVLHERFPSDEAVETARAEVMDMAAKLGLESPESRSYLRMQLESAGG</sequence>
<dbReference type="NCBIfam" id="TIGR00318">
    <property type="entry name" value="cyaB"/>
    <property type="match status" value="1"/>
</dbReference>
<evidence type="ECO:0000259" key="1">
    <source>
        <dbReference type="PROSITE" id="PS51707"/>
    </source>
</evidence>
<dbReference type="InterPro" id="IPR033469">
    <property type="entry name" value="CYTH-like_dom_sf"/>
</dbReference>
<dbReference type="InterPro" id="IPR023577">
    <property type="entry name" value="CYTH_domain"/>
</dbReference>
<dbReference type="Gene3D" id="2.40.320.10">
    <property type="entry name" value="Hypothetical Protein Pfu-838710-001"/>
    <property type="match status" value="1"/>
</dbReference>
<dbReference type="RefSeq" id="WP_099261388.1">
    <property type="nucleotide sequence ID" value="NZ_NIZW01000010.1"/>
</dbReference>
<dbReference type="SUPFAM" id="SSF55154">
    <property type="entry name" value="CYTH-like phosphatases"/>
    <property type="match status" value="1"/>
</dbReference>
<dbReference type="AlphaFoldDB" id="A0A2G1W6I4"/>
<dbReference type="InterPro" id="IPR008173">
    <property type="entry name" value="Adenylyl_cyclase_CyaB"/>
</dbReference>
<dbReference type="Proteomes" id="UP000225740">
    <property type="component" value="Unassembled WGS sequence"/>
</dbReference>
<dbReference type="Pfam" id="PF01928">
    <property type="entry name" value="CYTH"/>
    <property type="match status" value="1"/>
</dbReference>
<comment type="caution">
    <text evidence="2">The sequence shown here is derived from an EMBL/GenBank/DDBJ whole genome shotgun (WGS) entry which is preliminary data.</text>
</comment>
<dbReference type="CDD" id="cd07890">
    <property type="entry name" value="CYTH-like_AC_IV-like"/>
    <property type="match status" value="1"/>
</dbReference>
<proteinExistence type="predicted"/>
<dbReference type="PANTHER" id="PTHR21028:SF2">
    <property type="entry name" value="CYTH DOMAIN-CONTAINING PROTEIN"/>
    <property type="match status" value="1"/>
</dbReference>
<dbReference type="SMART" id="SM01118">
    <property type="entry name" value="CYTH"/>
    <property type="match status" value="1"/>
</dbReference>
<dbReference type="OrthoDB" id="269802at2"/>
<name>A0A2G1W6I4_9BACT</name>
<evidence type="ECO:0000313" key="2">
    <source>
        <dbReference type="EMBL" id="PHQ34637.1"/>
    </source>
</evidence>
<reference evidence="2 3" key="1">
    <citation type="submission" date="2017-06" db="EMBL/GenBank/DDBJ databases">
        <title>Description of Rhodopirellula bahusiensis sp. nov.</title>
        <authorList>
            <person name="Kizina J."/>
            <person name="Harder J."/>
        </authorList>
    </citation>
    <scope>NUCLEOTIDE SEQUENCE [LARGE SCALE GENOMIC DNA]</scope>
    <source>
        <strain evidence="2 3">SWK21</strain>
    </source>
</reference>